<evidence type="ECO:0000256" key="3">
    <source>
        <dbReference type="ARBA" id="ARBA00012000"/>
    </source>
</evidence>
<dbReference type="GO" id="GO:0032993">
    <property type="term" value="C:protein-DNA complex"/>
    <property type="evidence" value="ECO:0007669"/>
    <property type="project" value="TreeGrafter"/>
</dbReference>
<dbReference type="SMART" id="SM00478">
    <property type="entry name" value="ENDO3c"/>
    <property type="match status" value="1"/>
</dbReference>
<keyword evidence="5" id="KW-0234">DNA repair</keyword>
<dbReference type="GO" id="GO:0006307">
    <property type="term" value="P:DNA alkylation repair"/>
    <property type="evidence" value="ECO:0007669"/>
    <property type="project" value="TreeGrafter"/>
</dbReference>
<dbReference type="GO" id="GO:0008725">
    <property type="term" value="F:DNA-3-methyladenine glycosylase activity"/>
    <property type="evidence" value="ECO:0007669"/>
    <property type="project" value="TreeGrafter"/>
</dbReference>
<proteinExistence type="inferred from homology"/>
<dbReference type="EMBL" id="KC747109">
    <property type="protein sequence ID" value="AGL33507.1"/>
    <property type="molecule type" value="Genomic_DNA"/>
</dbReference>
<protein>
    <recommendedName>
        <fullName evidence="3">DNA-3-methyladenine glycosylase II</fullName>
        <ecNumber evidence="3">3.2.2.21</ecNumber>
    </recommendedName>
</protein>
<dbReference type="CDD" id="cd00056">
    <property type="entry name" value="ENDO3c"/>
    <property type="match status" value="1"/>
</dbReference>
<reference evidence="7" key="1">
    <citation type="journal article" date="2013" name="PLoS ONE">
        <title>Identification of genes and pathways related to phenol degradation in metagenomic libraries from petroleum refinery wastewater.</title>
        <authorList>
            <person name="Silva C.C."/>
            <person name="Hayden H."/>
            <person name="Sawbridge T."/>
            <person name="Mele P."/>
            <person name="De Paula S.O."/>
            <person name="Silva L.C."/>
            <person name="Vidigal P.M."/>
            <person name="Vicentini R."/>
            <person name="Sousa M.P."/>
            <person name="Torres A.P."/>
            <person name="Santiago V.M."/>
            <person name="Oliveira V.M."/>
        </authorList>
    </citation>
    <scope>NUCLEOTIDE SEQUENCE</scope>
</reference>
<evidence type="ECO:0000313" key="7">
    <source>
        <dbReference type="EMBL" id="AGL33507.1"/>
    </source>
</evidence>
<evidence type="ECO:0000259" key="6">
    <source>
        <dbReference type="SMART" id="SM00478"/>
    </source>
</evidence>
<dbReference type="GO" id="GO:0043916">
    <property type="term" value="F:DNA-7-methylguanine glycosylase activity"/>
    <property type="evidence" value="ECO:0007669"/>
    <property type="project" value="TreeGrafter"/>
</dbReference>
<organism evidence="7">
    <name type="scientific">uncultured Pseudomonadota bacterium</name>
    <dbReference type="NCBI Taxonomy" id="153809"/>
    <lineage>
        <taxon>Bacteria</taxon>
        <taxon>Pseudomonadati</taxon>
        <taxon>Pseudomonadota</taxon>
        <taxon>environmental samples</taxon>
    </lineage>
</organism>
<evidence type="ECO:0000256" key="4">
    <source>
        <dbReference type="ARBA" id="ARBA00022763"/>
    </source>
</evidence>
<dbReference type="AlphaFoldDB" id="R4N1C4"/>
<evidence type="ECO:0000256" key="5">
    <source>
        <dbReference type="ARBA" id="ARBA00023204"/>
    </source>
</evidence>
<dbReference type="InterPro" id="IPR011257">
    <property type="entry name" value="DNA_glycosylase"/>
</dbReference>
<evidence type="ECO:0000256" key="2">
    <source>
        <dbReference type="ARBA" id="ARBA00010817"/>
    </source>
</evidence>
<evidence type="ECO:0000256" key="1">
    <source>
        <dbReference type="ARBA" id="ARBA00000086"/>
    </source>
</evidence>
<comment type="similarity">
    <text evidence="2">Belongs to the alkylbase DNA glycosidase AlkA family.</text>
</comment>
<name>R4N1C4_9PROT</name>
<dbReference type="EC" id="3.2.2.21" evidence="3"/>
<dbReference type="PANTHER" id="PTHR43003">
    <property type="entry name" value="DNA-3-METHYLADENINE GLYCOSYLASE"/>
    <property type="match status" value="1"/>
</dbReference>
<dbReference type="PANTHER" id="PTHR43003:SF5">
    <property type="entry name" value="DNA-3-METHYLADENINE GLYCOSYLASE"/>
    <property type="match status" value="1"/>
</dbReference>
<dbReference type="Gene3D" id="1.10.340.30">
    <property type="entry name" value="Hypothetical protein, domain 2"/>
    <property type="match status" value="1"/>
</dbReference>
<sequence>MTAGLDYWNRACEQIATADPVMARLIRAAADTRPTSRGDPFQTLARSIVGQQISVKAAYAVWMRVVAAAGEVTPARVSRMRLSTLVRTGLSQRKAEYLKDLALHFHSGAVDPSRWPQMDDEAIIAELVEVRGIGRWTVEMLLIFNLMRPDVLPLDDMGVLRAMALSYPERWPPQAVGALTGRIGREARAAARAIAEPWRPWRTVGTWYLWRSLQAVPVGV</sequence>
<dbReference type="Gene3D" id="1.10.1670.40">
    <property type="match status" value="1"/>
</dbReference>
<keyword evidence="4" id="KW-0227">DNA damage</keyword>
<dbReference type="SUPFAM" id="SSF48150">
    <property type="entry name" value="DNA-glycosylase"/>
    <property type="match status" value="1"/>
</dbReference>
<dbReference type="FunFam" id="1.10.340.30:FF:000004">
    <property type="entry name" value="DNA-3-methyladenine glycosylase II"/>
    <property type="match status" value="1"/>
</dbReference>
<dbReference type="InterPro" id="IPR003265">
    <property type="entry name" value="HhH-GPD_domain"/>
</dbReference>
<dbReference type="InterPro" id="IPR051912">
    <property type="entry name" value="Alkylbase_DNA_Glycosylase/TA"/>
</dbReference>
<accession>R4N1C4</accession>
<comment type="catalytic activity">
    <reaction evidence="1">
        <text>Hydrolysis of alkylated DNA, releasing 3-methyladenine, 3-methylguanine, 7-methylguanine and 7-methyladenine.</text>
        <dbReference type="EC" id="3.2.2.21"/>
    </reaction>
</comment>
<dbReference type="GO" id="GO:0032131">
    <property type="term" value="F:alkylated DNA binding"/>
    <property type="evidence" value="ECO:0007669"/>
    <property type="project" value="TreeGrafter"/>
</dbReference>
<dbReference type="Pfam" id="PF00730">
    <property type="entry name" value="HhH-GPD"/>
    <property type="match status" value="1"/>
</dbReference>
<feature type="domain" description="HhH-GPD" evidence="6">
    <location>
        <begin position="49"/>
        <end position="214"/>
    </location>
</feature>
<dbReference type="GO" id="GO:0006285">
    <property type="term" value="P:base-excision repair, AP site formation"/>
    <property type="evidence" value="ECO:0007669"/>
    <property type="project" value="TreeGrafter"/>
</dbReference>